<reference evidence="1" key="1">
    <citation type="submission" date="2021-06" db="EMBL/GenBank/DDBJ databases">
        <authorList>
            <person name="Kallberg Y."/>
            <person name="Tangrot J."/>
            <person name="Rosling A."/>
        </authorList>
    </citation>
    <scope>NUCLEOTIDE SEQUENCE</scope>
    <source>
        <strain evidence="1">MA461A</strain>
    </source>
</reference>
<keyword evidence="2" id="KW-1185">Reference proteome</keyword>
<evidence type="ECO:0000313" key="2">
    <source>
        <dbReference type="Proteomes" id="UP000789920"/>
    </source>
</evidence>
<evidence type="ECO:0000313" key="1">
    <source>
        <dbReference type="EMBL" id="CAG8759495.1"/>
    </source>
</evidence>
<accession>A0ACA9QP83</accession>
<sequence>ELLANKDRRNCLKTLDKKLARAMIPDITVTNLKYNIEFLIIENGKLQSVDDKKKELNDIFESCMLLHDMLCKIYNGITFYNAQSVKVQ</sequence>
<dbReference type="EMBL" id="CAJVQC010035626">
    <property type="protein sequence ID" value="CAG8759495.1"/>
    <property type="molecule type" value="Genomic_DNA"/>
</dbReference>
<name>A0ACA9QP83_9GLOM</name>
<feature type="non-terminal residue" evidence="1">
    <location>
        <position position="1"/>
    </location>
</feature>
<feature type="non-terminal residue" evidence="1">
    <location>
        <position position="88"/>
    </location>
</feature>
<protein>
    <submittedName>
        <fullName evidence="1">5125_t:CDS:1</fullName>
    </submittedName>
</protein>
<organism evidence="1 2">
    <name type="scientific">Racocetra persica</name>
    <dbReference type="NCBI Taxonomy" id="160502"/>
    <lineage>
        <taxon>Eukaryota</taxon>
        <taxon>Fungi</taxon>
        <taxon>Fungi incertae sedis</taxon>
        <taxon>Mucoromycota</taxon>
        <taxon>Glomeromycotina</taxon>
        <taxon>Glomeromycetes</taxon>
        <taxon>Diversisporales</taxon>
        <taxon>Gigasporaceae</taxon>
        <taxon>Racocetra</taxon>
    </lineage>
</organism>
<gene>
    <name evidence="1" type="ORF">RPERSI_LOCUS15072</name>
</gene>
<dbReference type="Proteomes" id="UP000789920">
    <property type="component" value="Unassembled WGS sequence"/>
</dbReference>
<proteinExistence type="predicted"/>
<comment type="caution">
    <text evidence="1">The sequence shown here is derived from an EMBL/GenBank/DDBJ whole genome shotgun (WGS) entry which is preliminary data.</text>
</comment>